<feature type="signal peptide" evidence="1">
    <location>
        <begin position="1"/>
        <end position="22"/>
    </location>
</feature>
<evidence type="ECO:0000313" key="2">
    <source>
        <dbReference type="EMBL" id="KAJ3666044.1"/>
    </source>
</evidence>
<dbReference type="PANTHER" id="PTHR21398:SF21">
    <property type="entry name" value="AGAP004005-PA"/>
    <property type="match status" value="1"/>
</dbReference>
<comment type="caution">
    <text evidence="2">The sequence shown here is derived from an EMBL/GenBank/DDBJ whole genome shotgun (WGS) entry which is preliminary data.</text>
</comment>
<evidence type="ECO:0000313" key="3">
    <source>
        <dbReference type="Proteomes" id="UP001168821"/>
    </source>
</evidence>
<evidence type="ECO:0000256" key="1">
    <source>
        <dbReference type="SAM" id="SignalP"/>
    </source>
</evidence>
<accession>A0AA38J964</accession>
<dbReference type="Proteomes" id="UP001168821">
    <property type="component" value="Unassembled WGS sequence"/>
</dbReference>
<gene>
    <name evidence="2" type="ORF">Zmor_001500</name>
</gene>
<keyword evidence="1" id="KW-0732">Signal</keyword>
<dbReference type="InterPro" id="IPR006631">
    <property type="entry name" value="DM4_12"/>
</dbReference>
<dbReference type="EMBL" id="JALNTZ010000001">
    <property type="protein sequence ID" value="KAJ3666044.1"/>
    <property type="molecule type" value="Genomic_DNA"/>
</dbReference>
<protein>
    <submittedName>
        <fullName evidence="2">Uncharacterized protein</fullName>
    </submittedName>
</protein>
<dbReference type="AlphaFoldDB" id="A0AA38J964"/>
<dbReference type="SMART" id="SM00718">
    <property type="entry name" value="DM4_12"/>
    <property type="match status" value="1"/>
</dbReference>
<proteinExistence type="predicted"/>
<feature type="chain" id="PRO_5041237421" evidence="1">
    <location>
        <begin position="23"/>
        <end position="204"/>
    </location>
</feature>
<dbReference type="PANTHER" id="PTHR21398">
    <property type="entry name" value="AGAP007094-PA"/>
    <property type="match status" value="1"/>
</dbReference>
<keyword evidence="3" id="KW-1185">Reference proteome</keyword>
<name>A0AA38J964_9CUCU</name>
<organism evidence="2 3">
    <name type="scientific">Zophobas morio</name>
    <dbReference type="NCBI Taxonomy" id="2755281"/>
    <lineage>
        <taxon>Eukaryota</taxon>
        <taxon>Metazoa</taxon>
        <taxon>Ecdysozoa</taxon>
        <taxon>Arthropoda</taxon>
        <taxon>Hexapoda</taxon>
        <taxon>Insecta</taxon>
        <taxon>Pterygota</taxon>
        <taxon>Neoptera</taxon>
        <taxon>Endopterygota</taxon>
        <taxon>Coleoptera</taxon>
        <taxon>Polyphaga</taxon>
        <taxon>Cucujiformia</taxon>
        <taxon>Tenebrionidae</taxon>
        <taxon>Zophobas</taxon>
    </lineage>
</organism>
<reference evidence="2" key="1">
    <citation type="journal article" date="2023" name="G3 (Bethesda)">
        <title>Whole genome assemblies of Zophobas morio and Tenebrio molitor.</title>
        <authorList>
            <person name="Kaur S."/>
            <person name="Stinson S.A."/>
            <person name="diCenzo G.C."/>
        </authorList>
    </citation>
    <scope>NUCLEOTIDE SEQUENCE</scope>
    <source>
        <strain evidence="2">QUZm001</strain>
    </source>
</reference>
<dbReference type="Pfam" id="PF07841">
    <property type="entry name" value="DM4_12"/>
    <property type="match status" value="1"/>
</dbReference>
<sequence length="204" mass="23351">MFIRKLLVSLFVLLLYSSSIICSQYVKNVVSREKRTLIWQEGASRLQVITGFGIPLDLKRETVIVGTVFKANYVVPMNISQLVNPYVFYQRKKRASSRWDIYKLLSRAIEMRGFEGKPCILRAICEVAGAPLEKNYGLFNELIHVLFTPSSTNEKVEHHSDNEYYAAQNIGEKDGKCDRIFHDCSSSLMDMFTVYGNEIGSNLF</sequence>